<dbReference type="CDD" id="cd00303">
    <property type="entry name" value="retropepsin_like"/>
    <property type="match status" value="1"/>
</dbReference>
<dbReference type="OrthoDB" id="5599418at2759"/>
<dbReference type="GO" id="GO:0015074">
    <property type="term" value="P:DNA integration"/>
    <property type="evidence" value="ECO:0007669"/>
    <property type="project" value="InterPro"/>
</dbReference>
<dbReference type="InterPro" id="IPR000953">
    <property type="entry name" value="Chromo/chromo_shadow_dom"/>
</dbReference>
<evidence type="ECO:0000256" key="4">
    <source>
        <dbReference type="ARBA" id="ARBA00022722"/>
    </source>
</evidence>
<feature type="region of interest" description="Disordered" evidence="9">
    <location>
        <begin position="1498"/>
        <end position="1519"/>
    </location>
</feature>
<dbReference type="Gene3D" id="1.10.340.70">
    <property type="match status" value="1"/>
</dbReference>
<dbReference type="SUPFAM" id="SSF53098">
    <property type="entry name" value="Ribonuclease H-like"/>
    <property type="match status" value="1"/>
</dbReference>
<dbReference type="InterPro" id="IPR043502">
    <property type="entry name" value="DNA/RNA_pol_sf"/>
</dbReference>
<keyword evidence="2" id="KW-0808">Transferase</keyword>
<dbReference type="InterPro" id="IPR001878">
    <property type="entry name" value="Znf_CCHC"/>
</dbReference>
<keyword evidence="13" id="KW-1185">Reference proteome</keyword>
<gene>
    <name evidence="12" type="ORF">EKO04_006664</name>
</gene>
<evidence type="ECO:0000256" key="6">
    <source>
        <dbReference type="ARBA" id="ARBA00022884"/>
    </source>
</evidence>
<dbReference type="InterPro" id="IPR021109">
    <property type="entry name" value="Peptidase_aspartic_dom_sf"/>
</dbReference>
<dbReference type="GO" id="GO:0016779">
    <property type="term" value="F:nucleotidyltransferase activity"/>
    <property type="evidence" value="ECO:0007669"/>
    <property type="project" value="UniProtKB-KW"/>
</dbReference>
<evidence type="ECO:0000256" key="1">
    <source>
        <dbReference type="ARBA" id="ARBA00011353"/>
    </source>
</evidence>
<feature type="compositionally biased region" description="Basic and acidic residues" evidence="9">
    <location>
        <begin position="1046"/>
        <end position="1063"/>
    </location>
</feature>
<dbReference type="CDD" id="cd09274">
    <property type="entry name" value="RNase_HI_RT_Ty3"/>
    <property type="match status" value="1"/>
</dbReference>
<dbReference type="PANTHER" id="PTHR37984">
    <property type="entry name" value="PROTEIN CBG26694"/>
    <property type="match status" value="1"/>
</dbReference>
<dbReference type="FunFam" id="3.30.70.270:FF:000020">
    <property type="entry name" value="Transposon Tf2-6 polyprotein-like Protein"/>
    <property type="match status" value="1"/>
</dbReference>
<feature type="region of interest" description="Disordered" evidence="9">
    <location>
        <begin position="311"/>
        <end position="344"/>
    </location>
</feature>
<name>A0A8H7J1R4_9PLEO</name>
<dbReference type="Gene3D" id="3.30.70.270">
    <property type="match status" value="2"/>
</dbReference>
<evidence type="ECO:0000259" key="11">
    <source>
        <dbReference type="PROSITE" id="PS50994"/>
    </source>
</evidence>
<dbReference type="Gene3D" id="3.10.10.10">
    <property type="entry name" value="HIV Type 1 Reverse Transcriptase, subunit A, domain 1"/>
    <property type="match status" value="1"/>
</dbReference>
<dbReference type="EMBL" id="RZGK01000011">
    <property type="protein sequence ID" value="KAF9695566.1"/>
    <property type="molecule type" value="Genomic_DNA"/>
</dbReference>
<comment type="caution">
    <text evidence="12">The sequence shown here is derived from an EMBL/GenBank/DDBJ whole genome shotgun (WGS) entry which is preliminary data.</text>
</comment>
<keyword evidence="8" id="KW-0862">Zinc</keyword>
<reference evidence="12" key="1">
    <citation type="submission" date="2018-12" db="EMBL/GenBank/DDBJ databases">
        <authorList>
            <person name="Syme R.A."/>
            <person name="Farfan-Caceres L."/>
            <person name="Lichtenzveig J."/>
        </authorList>
    </citation>
    <scope>NUCLEOTIDE SEQUENCE</scope>
    <source>
        <strain evidence="12">Al4</strain>
    </source>
</reference>
<dbReference type="InterPro" id="IPR041588">
    <property type="entry name" value="Integrase_H2C2"/>
</dbReference>
<dbReference type="InterPro" id="IPR043128">
    <property type="entry name" value="Rev_trsase/Diguanyl_cyclase"/>
</dbReference>
<evidence type="ECO:0000259" key="10">
    <source>
        <dbReference type="PROSITE" id="PS50158"/>
    </source>
</evidence>
<dbReference type="Gene3D" id="2.40.50.40">
    <property type="match status" value="1"/>
</dbReference>
<feature type="region of interest" description="Disordered" evidence="9">
    <location>
        <begin position="1036"/>
        <end position="1070"/>
    </location>
</feature>
<dbReference type="GO" id="GO:0006338">
    <property type="term" value="P:chromatin remodeling"/>
    <property type="evidence" value="ECO:0007669"/>
    <property type="project" value="UniProtKB-ARBA"/>
</dbReference>
<sequence length="1598" mass="182117">MSETYNDAARRLGEYGIELCTSNNNRSDVRTELQNLATTSVPEEWREELLAHVLERLTTHPSWATLPEAAVAITNNEAHPTTDSNQDPQQEDMGETIRRLVEAQVQAYVASMGLPNHGATPSTSVQTVDDRPSKTMKLPDVGKFSGNRRAYRTFKSQMKDKLRSMGDQEAVLGVAYMFNRLEGQAAQVGLSWKDRNPMGTTAQFWDFLDELYKDSLFEERSRQKLQTITMKKSNQSVESFNAEFIQLAYDAAEEDNTKNLKTRYMSALRPDLQDKMVSVDIPDDWDLQSLMARVLAVEVNLRRSKALTNGTFGQHTRRTNPDSMDWEPTRVHSGKIESDNRPRAEWQTQEVINQRRAANVCLRCGKKGHYVSRCNLAPAKRPEKVQVRSAIAEVSETDDSTNEVSSKFASRNNFQRTPTYRRKVLGIAGKVTWVTDVVRMKIDIDGYRETLWAYVLDGEREYDLILGRLWMDKNEVTIAPAKKSLFIHSSRTRVRSREGARPNQLPKPVSPELYQALRKRSKTDRNIELFSASMADIQKALKKKELTDPRDLLPEFLKDEFRTFIKEEADKLAPYRGSDIDHAIELIEQDGKPATVPWGPLYNMSREELLVLRQQLTSYLDKGFIRVSKSSASAPVLFVKKPGGGLRFCVDYRALNAITKKDRYPLPLIHETLSQISKATWFTKGDEWKTAFRTRFGLYEWLVTPFGLANAPSTFQRYINWVLREYLDEWCSAYVDDVLIYSSGTREEHEAKVKEIVQKLGAAGLHLDVGKSEFSVKSTKYLGFIIEAGKGIRMDPAKVAAIKLWEPLKTVKGIRSFLGFANFYRQFISQFSSMAEPLTRLTGKNATFEWGEPQQRAFDAMKAAFTRELALANFDLDLETVLECDASGWATGGVLSQYGKDKVLRTVAYFSAKNSKAEVNYTIHDKEMLAGFTVVTDYKNLEYFCKAQLLSERHVRWSSLLSQFNLTFAYRPGKVNNRADALSRKEEDVPLSTGDERTKTRQFQLLKPFARVVKTGPEDDSANDIQVFSSGLRRADRLLPVTPPNEEPRENRHEKPEQTREETPLAGNSEPYDSIEEFETLWKNAAKNDKTYQLAKSSISSGARKFPVQLNLKVSLSECSVDDRDRLCYCGRVWVPNSDALRTKIINDAHHSPIAGHLGRGNMYAILSRAYFWPGMSTALRRYVENCDICGRTKPWRELKQGLLKPLPLPDRIWKEISMDFITDLPESEGNYNLMVVTDRLSKDIILVPLPDLSVKTVTRAFISNVVGHHWLPNAIVSDRGTQFLSDFWQTMCQLLKITRRLSTAFHPQTDGSTERMNSVVEAYLRAYINWAQDDWSAWVPMAQIAIKGRVATSTGFSPFFLQHGYDVDPVQIDPDLAAELLHRHAREPTRAAASMVQKFAETIDFVKAQMAEAQQVQERQANAHRREAPQLKVGDKVWLKLGNQFSNGRASRKLDWKNRKFTVVEVISPHNVKLDVDGKVHPVFHVDRLKLCLQDPLHGQSNDDPQPGPLVITNDDGTSSEEWKVDSICGERRSGRGGKRREYLVQWEGHVSKTWEREDVCEDLEALDRWLSATRDRRDRNGNLPPGFQLEPLEGRN</sequence>
<dbReference type="Gene3D" id="3.30.420.10">
    <property type="entry name" value="Ribonuclease H-like superfamily/Ribonuclease H"/>
    <property type="match status" value="1"/>
</dbReference>
<evidence type="ECO:0008006" key="14">
    <source>
        <dbReference type="Google" id="ProtNLM"/>
    </source>
</evidence>
<proteinExistence type="predicted"/>
<dbReference type="SMART" id="SM00298">
    <property type="entry name" value="CHROMO"/>
    <property type="match status" value="1"/>
</dbReference>
<dbReference type="InterPro" id="IPR050951">
    <property type="entry name" value="Retrovirus_Pol_polyprotein"/>
</dbReference>
<dbReference type="InterPro" id="IPR036397">
    <property type="entry name" value="RNaseH_sf"/>
</dbReference>
<dbReference type="CDD" id="cd01647">
    <property type="entry name" value="RT_LTR"/>
    <property type="match status" value="1"/>
</dbReference>
<keyword evidence="8" id="KW-0863">Zinc-finger</keyword>
<reference evidence="12" key="2">
    <citation type="submission" date="2020-09" db="EMBL/GenBank/DDBJ databases">
        <title>Reference genome assembly for Australian Ascochyta lentis isolate Al4.</title>
        <authorList>
            <person name="Lee R.C."/>
            <person name="Farfan-Caceres L.M."/>
            <person name="Debler J.W."/>
            <person name="Williams A.H."/>
            <person name="Henares B.M."/>
        </authorList>
    </citation>
    <scope>NUCLEOTIDE SEQUENCE</scope>
    <source>
        <strain evidence="12">Al4</strain>
    </source>
</reference>
<feature type="region of interest" description="Disordered" evidence="9">
    <location>
        <begin position="1577"/>
        <end position="1598"/>
    </location>
</feature>
<dbReference type="Pfam" id="PF17921">
    <property type="entry name" value="Integrase_H2C2"/>
    <property type="match status" value="1"/>
</dbReference>
<dbReference type="FunFam" id="3.30.70.270:FF:000003">
    <property type="entry name" value="Transposon Ty3-G Gag-Pol polyprotein"/>
    <property type="match status" value="1"/>
</dbReference>
<dbReference type="SUPFAM" id="SSF56672">
    <property type="entry name" value="DNA/RNA polymerases"/>
    <property type="match status" value="1"/>
</dbReference>
<dbReference type="PANTHER" id="PTHR37984:SF5">
    <property type="entry name" value="PROTEIN NYNRIN-LIKE"/>
    <property type="match status" value="1"/>
</dbReference>
<dbReference type="GO" id="GO:0005634">
    <property type="term" value="C:nucleus"/>
    <property type="evidence" value="ECO:0007669"/>
    <property type="project" value="UniProtKB-ARBA"/>
</dbReference>
<evidence type="ECO:0000256" key="9">
    <source>
        <dbReference type="SAM" id="MobiDB-lite"/>
    </source>
</evidence>
<keyword evidence="4" id="KW-0540">Nuclease</keyword>
<comment type="subunit">
    <text evidence="1">Component of the NuA4 histone acetyltransferase complex.</text>
</comment>
<dbReference type="GO" id="GO:0003723">
    <property type="term" value="F:RNA binding"/>
    <property type="evidence" value="ECO:0007669"/>
    <property type="project" value="UniProtKB-KW"/>
</dbReference>
<keyword evidence="8" id="KW-0479">Metal-binding</keyword>
<keyword evidence="6" id="KW-0694">RNA-binding</keyword>
<evidence type="ECO:0000313" key="12">
    <source>
        <dbReference type="EMBL" id="KAF9695566.1"/>
    </source>
</evidence>
<feature type="compositionally biased region" description="Basic and acidic residues" evidence="9">
    <location>
        <begin position="327"/>
        <end position="344"/>
    </location>
</feature>
<protein>
    <recommendedName>
        <fullName evidence="14">Reverse transcriptase</fullName>
    </recommendedName>
</protein>
<dbReference type="GO" id="GO:0004519">
    <property type="term" value="F:endonuclease activity"/>
    <property type="evidence" value="ECO:0007669"/>
    <property type="project" value="UniProtKB-KW"/>
</dbReference>
<dbReference type="Pfam" id="PF00665">
    <property type="entry name" value="rve"/>
    <property type="match status" value="1"/>
</dbReference>
<dbReference type="InterPro" id="IPR012337">
    <property type="entry name" value="RNaseH-like_sf"/>
</dbReference>
<evidence type="ECO:0000256" key="7">
    <source>
        <dbReference type="ARBA" id="ARBA00023268"/>
    </source>
</evidence>
<dbReference type="Pfam" id="PF17919">
    <property type="entry name" value="RT_RNaseH_2"/>
    <property type="match status" value="1"/>
</dbReference>
<dbReference type="Proteomes" id="UP000651452">
    <property type="component" value="Unassembled WGS sequence"/>
</dbReference>
<dbReference type="GO" id="GO:0008270">
    <property type="term" value="F:zinc ion binding"/>
    <property type="evidence" value="ECO:0007669"/>
    <property type="project" value="UniProtKB-KW"/>
</dbReference>
<keyword evidence="3" id="KW-0548">Nucleotidyltransferase</keyword>
<dbReference type="InterPro" id="IPR041577">
    <property type="entry name" value="RT_RNaseH_2"/>
</dbReference>
<accession>A0A8H7J1R4</accession>
<keyword evidence="5" id="KW-0255">Endonuclease</keyword>
<dbReference type="Gene3D" id="2.40.70.10">
    <property type="entry name" value="Acid Proteases"/>
    <property type="match status" value="1"/>
</dbReference>
<dbReference type="InterPro" id="IPR001584">
    <property type="entry name" value="Integrase_cat-core"/>
</dbReference>
<organism evidence="12 13">
    <name type="scientific">Ascochyta lentis</name>
    <dbReference type="NCBI Taxonomy" id="205686"/>
    <lineage>
        <taxon>Eukaryota</taxon>
        <taxon>Fungi</taxon>
        <taxon>Dikarya</taxon>
        <taxon>Ascomycota</taxon>
        <taxon>Pezizomycotina</taxon>
        <taxon>Dothideomycetes</taxon>
        <taxon>Pleosporomycetidae</taxon>
        <taxon>Pleosporales</taxon>
        <taxon>Pleosporineae</taxon>
        <taxon>Didymellaceae</taxon>
        <taxon>Ascochyta</taxon>
    </lineage>
</organism>
<dbReference type="PROSITE" id="PS50994">
    <property type="entry name" value="INTEGRASE"/>
    <property type="match status" value="1"/>
</dbReference>
<evidence type="ECO:0000256" key="3">
    <source>
        <dbReference type="ARBA" id="ARBA00022695"/>
    </source>
</evidence>
<evidence type="ECO:0000256" key="8">
    <source>
        <dbReference type="PROSITE-ProRule" id="PRU00047"/>
    </source>
</evidence>
<dbReference type="SUPFAM" id="SSF54160">
    <property type="entry name" value="Chromo domain-like"/>
    <property type="match status" value="1"/>
</dbReference>
<feature type="domain" description="CCHC-type" evidence="10">
    <location>
        <begin position="361"/>
        <end position="374"/>
    </location>
</feature>
<evidence type="ECO:0000313" key="13">
    <source>
        <dbReference type="Proteomes" id="UP000651452"/>
    </source>
</evidence>
<feature type="domain" description="Integrase catalytic" evidence="11">
    <location>
        <begin position="1204"/>
        <end position="1367"/>
    </location>
</feature>
<keyword evidence="7" id="KW-0511">Multifunctional enzyme</keyword>
<evidence type="ECO:0000256" key="5">
    <source>
        <dbReference type="ARBA" id="ARBA00022759"/>
    </source>
</evidence>
<evidence type="ECO:0000256" key="2">
    <source>
        <dbReference type="ARBA" id="ARBA00022679"/>
    </source>
</evidence>
<keyword evidence="5" id="KW-0378">Hydrolase</keyword>
<dbReference type="InterPro" id="IPR016197">
    <property type="entry name" value="Chromo-like_dom_sf"/>
</dbReference>
<dbReference type="InterPro" id="IPR000477">
    <property type="entry name" value="RT_dom"/>
</dbReference>
<dbReference type="Pfam" id="PF00078">
    <property type="entry name" value="RVT_1"/>
    <property type="match status" value="1"/>
</dbReference>
<dbReference type="PROSITE" id="PS50158">
    <property type="entry name" value="ZF_CCHC"/>
    <property type="match status" value="1"/>
</dbReference>
<feature type="region of interest" description="Disordered" evidence="9">
    <location>
        <begin position="113"/>
        <end position="134"/>
    </location>
</feature>